<dbReference type="Proteomes" id="UP000229433">
    <property type="component" value="Unassembled WGS sequence"/>
</dbReference>
<feature type="signal peptide" evidence="2">
    <location>
        <begin position="1"/>
        <end position="18"/>
    </location>
</feature>
<evidence type="ECO:0000256" key="2">
    <source>
        <dbReference type="SAM" id="SignalP"/>
    </source>
</evidence>
<comment type="caution">
    <text evidence="3">The sequence shown here is derived from an EMBL/GenBank/DDBJ whole genome shotgun (WGS) entry which is preliminary data.</text>
</comment>
<sequence length="121" mass="13619">MKFLITLTLLLFCGATQAQRLLGTVTDAKTQEPITGVNVFIKSIKKGVTTKKDGVFYFEQANGLQPQDTLLFNMVGYRTLKLTLDQFQKLEKKVNLYEENLSNLRSDKAVRIITISDGNSK</sequence>
<evidence type="ECO:0000313" key="3">
    <source>
        <dbReference type="EMBL" id="PHQ28579.1"/>
    </source>
</evidence>
<dbReference type="SUPFAM" id="SSF49464">
    <property type="entry name" value="Carboxypeptidase regulatory domain-like"/>
    <property type="match status" value="1"/>
</dbReference>
<feature type="coiled-coil region" evidence="1">
    <location>
        <begin position="80"/>
        <end position="107"/>
    </location>
</feature>
<organism evidence="3 4">
    <name type="scientific">Leeuwenhoekiella nanhaiensis</name>
    <dbReference type="NCBI Taxonomy" id="1655491"/>
    <lineage>
        <taxon>Bacteria</taxon>
        <taxon>Pseudomonadati</taxon>
        <taxon>Bacteroidota</taxon>
        <taxon>Flavobacteriia</taxon>
        <taxon>Flavobacteriales</taxon>
        <taxon>Flavobacteriaceae</taxon>
        <taxon>Leeuwenhoekiella</taxon>
    </lineage>
</organism>
<dbReference type="RefSeq" id="WP_099646871.1">
    <property type="nucleotide sequence ID" value="NZ_KZ319294.1"/>
</dbReference>
<dbReference type="EMBL" id="NQXA01000012">
    <property type="protein sequence ID" value="PHQ28579.1"/>
    <property type="molecule type" value="Genomic_DNA"/>
</dbReference>
<dbReference type="OrthoDB" id="848221at2"/>
<feature type="chain" id="PRO_5013659553" description="TonB-dependent receptor" evidence="2">
    <location>
        <begin position="19"/>
        <end position="121"/>
    </location>
</feature>
<name>A0A2G1VQ29_9FLAO</name>
<gene>
    <name evidence="3" type="ORF">CJ305_13795</name>
</gene>
<reference evidence="3 4" key="1">
    <citation type="submission" date="2017-08" db="EMBL/GenBank/DDBJ databases">
        <title>The whole genome shortgun sequences of strain Leeuwenhoekiella nanhaiensis G18 from the South China Sea.</title>
        <authorList>
            <person name="Liu Q."/>
        </authorList>
    </citation>
    <scope>NUCLEOTIDE SEQUENCE [LARGE SCALE GENOMIC DNA]</scope>
    <source>
        <strain evidence="3 4">G18</strain>
    </source>
</reference>
<dbReference type="AlphaFoldDB" id="A0A2G1VQ29"/>
<dbReference type="InterPro" id="IPR008969">
    <property type="entry name" value="CarboxyPept-like_regulatory"/>
</dbReference>
<keyword evidence="1" id="KW-0175">Coiled coil</keyword>
<keyword evidence="2" id="KW-0732">Signal</keyword>
<accession>A0A2G1VQ29</accession>
<proteinExistence type="predicted"/>
<protein>
    <recommendedName>
        <fullName evidence="5">TonB-dependent receptor</fullName>
    </recommendedName>
</protein>
<keyword evidence="4" id="KW-1185">Reference proteome</keyword>
<evidence type="ECO:0008006" key="5">
    <source>
        <dbReference type="Google" id="ProtNLM"/>
    </source>
</evidence>
<evidence type="ECO:0000313" key="4">
    <source>
        <dbReference type="Proteomes" id="UP000229433"/>
    </source>
</evidence>
<dbReference type="Gene3D" id="2.60.40.1120">
    <property type="entry name" value="Carboxypeptidase-like, regulatory domain"/>
    <property type="match status" value="1"/>
</dbReference>
<dbReference type="Pfam" id="PF13715">
    <property type="entry name" value="CarbopepD_reg_2"/>
    <property type="match status" value="1"/>
</dbReference>
<evidence type="ECO:0000256" key="1">
    <source>
        <dbReference type="SAM" id="Coils"/>
    </source>
</evidence>